<dbReference type="SUPFAM" id="SSF48150">
    <property type="entry name" value="DNA-glycosylase"/>
    <property type="match status" value="1"/>
</dbReference>
<dbReference type="CDD" id="cd00056">
    <property type="entry name" value="ENDO3c"/>
    <property type="match status" value="1"/>
</dbReference>
<sequence length="294" mass="33478">MPLSLSIPTPENFSFKECLWFLDRGFDDCLHKVKGGSVTKLLRIGSHGHSLLSISESGNALRVDLLKGEARESEIVNYITEWLHLKGDVAPLKAIARQDADLEQLVEKYWGLRLISIPDLFEVLCWSIIGQQINLTFAYKLKRSLVEAVGESETYEGEVYHVFPTPKQVLELSFDDLKAMQYSSQKARYLHIVAEAFLAGEISVEKLSLMESTPEMLKCLMSLKGVGEWTANYVAMKCLRRPDAITYGDAGLLNGYKYLKGMDRKPTRQELEAFFEQFPGWEAYIVFYIWRSLA</sequence>
<evidence type="ECO:0000256" key="2">
    <source>
        <dbReference type="ARBA" id="ARBA00012000"/>
    </source>
</evidence>
<dbReference type="Pfam" id="PF07934">
    <property type="entry name" value="OGG_N"/>
    <property type="match status" value="1"/>
</dbReference>
<evidence type="ECO:0000256" key="4">
    <source>
        <dbReference type="ARBA" id="ARBA00022801"/>
    </source>
</evidence>
<dbReference type="InterPro" id="IPR003265">
    <property type="entry name" value="HhH-GPD_domain"/>
</dbReference>
<dbReference type="RefSeq" id="WP_317491262.1">
    <property type="nucleotide sequence ID" value="NZ_CP136051.1"/>
</dbReference>
<dbReference type="PANTHER" id="PTHR43003">
    <property type="entry name" value="DNA-3-METHYLADENINE GLYCOSYLASE"/>
    <property type="match status" value="1"/>
</dbReference>
<reference evidence="7 8" key="1">
    <citation type="journal article" date="2023" name="Microbiol. Resour. Announc.">
        <title>Complete Genome Sequence of Imperialibacter roseus strain P4T.</title>
        <authorList>
            <person name="Tizabi D.R."/>
            <person name="Bachvaroff T."/>
            <person name="Hill R.T."/>
        </authorList>
    </citation>
    <scope>NUCLEOTIDE SEQUENCE [LARGE SCALE GENOMIC DNA]</scope>
    <source>
        <strain evidence="7 8">P4T</strain>
    </source>
</reference>
<dbReference type="Pfam" id="PF00730">
    <property type="entry name" value="HhH-GPD"/>
    <property type="match status" value="1"/>
</dbReference>
<keyword evidence="4" id="KW-0378">Hydrolase</keyword>
<keyword evidence="3" id="KW-0227">DNA damage</keyword>
<evidence type="ECO:0000256" key="1">
    <source>
        <dbReference type="ARBA" id="ARBA00000086"/>
    </source>
</evidence>
<proteinExistence type="predicted"/>
<keyword evidence="5" id="KW-0234">DNA repair</keyword>
<dbReference type="PANTHER" id="PTHR43003:SF12">
    <property type="entry name" value="DNA-3-METHYLADENINE GLYCOSYLASE"/>
    <property type="match status" value="1"/>
</dbReference>
<dbReference type="Gene3D" id="1.10.1670.40">
    <property type="match status" value="1"/>
</dbReference>
<dbReference type="Gene3D" id="1.10.340.30">
    <property type="entry name" value="Hypothetical protein, domain 2"/>
    <property type="match status" value="1"/>
</dbReference>
<accession>A0ABZ0IUB2</accession>
<gene>
    <name evidence="7" type="ORF">RT717_08255</name>
</gene>
<name>A0ABZ0IUB2_9BACT</name>
<protein>
    <recommendedName>
        <fullName evidence="2">DNA-3-methyladenine glycosylase II</fullName>
        <ecNumber evidence="2">3.2.2.21</ecNumber>
    </recommendedName>
</protein>
<dbReference type="InterPro" id="IPR011257">
    <property type="entry name" value="DNA_glycosylase"/>
</dbReference>
<evidence type="ECO:0000313" key="8">
    <source>
        <dbReference type="Proteomes" id="UP001302349"/>
    </source>
</evidence>
<dbReference type="InterPro" id="IPR051912">
    <property type="entry name" value="Alkylbase_DNA_Glycosylase/TA"/>
</dbReference>
<comment type="catalytic activity">
    <reaction evidence="1">
        <text>Hydrolysis of alkylated DNA, releasing 3-methyladenine, 3-methylguanine, 7-methylguanine and 7-methyladenine.</text>
        <dbReference type="EC" id="3.2.2.21"/>
    </reaction>
</comment>
<dbReference type="EMBL" id="CP136051">
    <property type="protein sequence ID" value="WOK08627.1"/>
    <property type="molecule type" value="Genomic_DNA"/>
</dbReference>
<dbReference type="Proteomes" id="UP001302349">
    <property type="component" value="Chromosome"/>
</dbReference>
<dbReference type="SMART" id="SM00478">
    <property type="entry name" value="ENDO3c"/>
    <property type="match status" value="1"/>
</dbReference>
<dbReference type="InterPro" id="IPR012904">
    <property type="entry name" value="OGG_N"/>
</dbReference>
<organism evidence="7 8">
    <name type="scientific">Imperialibacter roseus</name>
    <dbReference type="NCBI Taxonomy" id="1324217"/>
    <lineage>
        <taxon>Bacteria</taxon>
        <taxon>Pseudomonadati</taxon>
        <taxon>Bacteroidota</taxon>
        <taxon>Cytophagia</taxon>
        <taxon>Cytophagales</taxon>
        <taxon>Flammeovirgaceae</taxon>
        <taxon>Imperialibacter</taxon>
    </lineage>
</organism>
<keyword evidence="8" id="KW-1185">Reference proteome</keyword>
<feature type="domain" description="HhH-GPD" evidence="6">
    <location>
        <begin position="129"/>
        <end position="294"/>
    </location>
</feature>
<evidence type="ECO:0000256" key="5">
    <source>
        <dbReference type="ARBA" id="ARBA00023204"/>
    </source>
</evidence>
<dbReference type="EC" id="3.2.2.21" evidence="2"/>
<evidence type="ECO:0000259" key="6">
    <source>
        <dbReference type="SMART" id="SM00478"/>
    </source>
</evidence>
<evidence type="ECO:0000256" key="3">
    <source>
        <dbReference type="ARBA" id="ARBA00022763"/>
    </source>
</evidence>
<evidence type="ECO:0000313" key="7">
    <source>
        <dbReference type="EMBL" id="WOK08627.1"/>
    </source>
</evidence>